<feature type="compositionally biased region" description="Low complexity" evidence="1">
    <location>
        <begin position="8"/>
        <end position="25"/>
    </location>
</feature>
<keyword evidence="3" id="KW-1185">Reference proteome</keyword>
<dbReference type="InterPro" id="IPR004320">
    <property type="entry name" value="BPS1_pln"/>
</dbReference>
<dbReference type="EnsemblPlants" id="ONIVA06G30890.1">
    <property type="protein sequence ID" value="ONIVA06G30890.1"/>
    <property type="gene ID" value="ONIVA06G30890"/>
</dbReference>
<dbReference type="Gramene" id="ONIVA06G30890.1">
    <property type="protein sequence ID" value="ONIVA06G30890.1"/>
    <property type="gene ID" value="ONIVA06G30890"/>
</dbReference>
<name>A0A0E0HVQ8_ORYNI</name>
<dbReference type="AlphaFoldDB" id="A0A0E0HVQ8"/>
<evidence type="ECO:0000313" key="2">
    <source>
        <dbReference type="EnsemblPlants" id="ONIVA06G30890.1"/>
    </source>
</evidence>
<dbReference type="PANTHER" id="PTHR33070">
    <property type="entry name" value="OS06G0725500 PROTEIN"/>
    <property type="match status" value="1"/>
</dbReference>
<dbReference type="GO" id="GO:0048367">
    <property type="term" value="P:shoot system development"/>
    <property type="evidence" value="ECO:0007669"/>
    <property type="project" value="InterPro"/>
</dbReference>
<proteinExistence type="predicted"/>
<feature type="region of interest" description="Disordered" evidence="1">
    <location>
        <begin position="258"/>
        <end position="278"/>
    </location>
</feature>
<sequence>MAPSFARSISFPLSPSRSSSKHSSPPATPGYHARSISLPCRSHPILAHLHTHIRAVRSWAHDPTSVASGLAHLDALHAALGELLDLPEAQAALSAANDRLLDAFLRLADAHGSFQETVVALKQDVAEALAAIRRRDGARLASAVRSQRKAGKELARLAAAARDGARPSRLGLGGSAAEVEVTGLLMESAAVTAAASATLFNTVASMSASASAAACSCRKTAALVCLIKKTSASSEEEKETMALVERLEELEECIDELDNGSDKVPARSSSKPRTRTTGHLRSISLPCRSHPLLSNLQATIAAVRSWLFDPATPATGLAHLHALHAALADLLLLPDTRAASSLLDAFLLLADAHGAFQESLLHLRHHAADVQAALRRRDAARLSSAVRSQRQAHKDLARLAASVRGAATKWPAQLPSSATVAEVEVSGVLADAMAAIASASAAVFSAVETMSTMATAAAASTCSSSSSSSSKTPLLISLVRKKNSKSAAAVPDEEKEMAASERMEELEECMAAMESGNDRVFRTILHTRVALLNTHATLIN</sequence>
<feature type="region of interest" description="Disordered" evidence="1">
    <location>
        <begin position="1"/>
        <end position="33"/>
    </location>
</feature>
<dbReference type="Pfam" id="PF03087">
    <property type="entry name" value="BPS1"/>
    <property type="match status" value="2"/>
</dbReference>
<dbReference type="PANTHER" id="PTHR33070:SF84">
    <property type="entry name" value="PECTINESTERASE INHIBITOR DOMAIN-CONTAINING PROTEIN"/>
    <property type="match status" value="1"/>
</dbReference>
<reference evidence="2" key="1">
    <citation type="submission" date="2015-04" db="UniProtKB">
        <authorList>
            <consortium name="EnsemblPlants"/>
        </authorList>
    </citation>
    <scope>IDENTIFICATION</scope>
    <source>
        <strain evidence="2">SL10</strain>
    </source>
</reference>
<dbReference type="OMA" id="EMVAFER"/>
<dbReference type="STRING" id="4536.A0A0E0HVQ8"/>
<dbReference type="eggNOG" id="ENOG502QQ4Y">
    <property type="taxonomic scope" value="Eukaryota"/>
</dbReference>
<dbReference type="Proteomes" id="UP000006591">
    <property type="component" value="Chromosome 6"/>
</dbReference>
<organism evidence="2">
    <name type="scientific">Oryza nivara</name>
    <name type="common">Indian wild rice</name>
    <name type="synonym">Oryza sativa f. spontanea</name>
    <dbReference type="NCBI Taxonomy" id="4536"/>
    <lineage>
        <taxon>Eukaryota</taxon>
        <taxon>Viridiplantae</taxon>
        <taxon>Streptophyta</taxon>
        <taxon>Embryophyta</taxon>
        <taxon>Tracheophyta</taxon>
        <taxon>Spermatophyta</taxon>
        <taxon>Magnoliopsida</taxon>
        <taxon>Liliopsida</taxon>
        <taxon>Poales</taxon>
        <taxon>Poaceae</taxon>
        <taxon>BOP clade</taxon>
        <taxon>Oryzoideae</taxon>
        <taxon>Oryzeae</taxon>
        <taxon>Oryzinae</taxon>
        <taxon>Oryza</taxon>
    </lineage>
</organism>
<dbReference type="HOGENOM" id="CLU_017798_0_2_1"/>
<protein>
    <recommendedName>
        <fullName evidence="4">DUF241 domain-containing protein</fullName>
    </recommendedName>
</protein>
<reference evidence="2" key="2">
    <citation type="submission" date="2018-04" db="EMBL/GenBank/DDBJ databases">
        <title>OnivRS2 (Oryza nivara Reference Sequence Version 2).</title>
        <authorList>
            <person name="Zhang J."/>
            <person name="Kudrna D."/>
            <person name="Lee S."/>
            <person name="Talag J."/>
            <person name="Rajasekar S."/>
            <person name="Welchert J."/>
            <person name="Hsing Y.-I."/>
            <person name="Wing R.A."/>
        </authorList>
    </citation>
    <scope>NUCLEOTIDE SEQUENCE [LARGE SCALE GENOMIC DNA]</scope>
    <source>
        <strain evidence="2">SL10</strain>
    </source>
</reference>
<evidence type="ECO:0008006" key="4">
    <source>
        <dbReference type="Google" id="ProtNLM"/>
    </source>
</evidence>
<dbReference type="GO" id="GO:0048364">
    <property type="term" value="P:root development"/>
    <property type="evidence" value="ECO:0007669"/>
    <property type="project" value="InterPro"/>
</dbReference>
<accession>A0A0E0HVQ8</accession>
<evidence type="ECO:0000313" key="3">
    <source>
        <dbReference type="Proteomes" id="UP000006591"/>
    </source>
</evidence>
<evidence type="ECO:0000256" key="1">
    <source>
        <dbReference type="SAM" id="MobiDB-lite"/>
    </source>
</evidence>